<evidence type="ECO:0000313" key="15">
    <source>
        <dbReference type="Proteomes" id="UP000215453"/>
    </source>
</evidence>
<feature type="compositionally biased region" description="Low complexity" evidence="11">
    <location>
        <begin position="1573"/>
        <end position="1584"/>
    </location>
</feature>
<dbReference type="FunFam" id="1.25.40.1030:FF:000008">
    <property type="entry name" value="Protein transport protein sec16"/>
    <property type="match status" value="1"/>
</dbReference>
<dbReference type="GO" id="GO:0012507">
    <property type="term" value="C:ER to Golgi transport vesicle membrane"/>
    <property type="evidence" value="ECO:0007669"/>
    <property type="project" value="TreeGrafter"/>
</dbReference>
<dbReference type="EMBL" id="LT882685">
    <property type="protein sequence ID" value="SMY28238.1"/>
    <property type="molecule type" value="Genomic_DNA"/>
</dbReference>
<keyword evidence="3 10" id="KW-0813">Transport</keyword>
<keyword evidence="7 10" id="KW-0072">Autophagy</keyword>
<feature type="region of interest" description="Disordered" evidence="11">
    <location>
        <begin position="1352"/>
        <end position="1374"/>
    </location>
</feature>
<feature type="region of interest" description="Disordered" evidence="11">
    <location>
        <begin position="372"/>
        <end position="394"/>
    </location>
</feature>
<feature type="compositionally biased region" description="Basic and acidic residues" evidence="11">
    <location>
        <begin position="1714"/>
        <end position="1728"/>
    </location>
</feature>
<dbReference type="Proteomes" id="UP000215453">
    <property type="component" value="Chromosome 10"/>
</dbReference>
<feature type="compositionally biased region" description="Low complexity" evidence="11">
    <location>
        <begin position="826"/>
        <end position="840"/>
    </location>
</feature>
<feature type="compositionally biased region" description="Low complexity" evidence="11">
    <location>
        <begin position="419"/>
        <end position="434"/>
    </location>
</feature>
<feature type="compositionally biased region" description="Polar residues" evidence="11">
    <location>
        <begin position="1387"/>
        <end position="1402"/>
    </location>
</feature>
<feature type="compositionally biased region" description="Low complexity" evidence="11">
    <location>
        <begin position="1852"/>
        <end position="1861"/>
    </location>
</feature>
<protein>
    <recommendedName>
        <fullName evidence="10">Protein transport protein sec16</fullName>
    </recommendedName>
</protein>
<feature type="compositionally biased region" description="Polar residues" evidence="11">
    <location>
        <begin position="751"/>
        <end position="761"/>
    </location>
</feature>
<feature type="compositionally biased region" description="Low complexity" evidence="11">
    <location>
        <begin position="689"/>
        <end position="718"/>
    </location>
</feature>
<feature type="compositionally biased region" description="Polar residues" evidence="11">
    <location>
        <begin position="95"/>
        <end position="105"/>
    </location>
</feature>
<evidence type="ECO:0000256" key="9">
    <source>
        <dbReference type="ARBA" id="ARBA00024687"/>
    </source>
</evidence>
<dbReference type="InterPro" id="IPR024340">
    <property type="entry name" value="Sec16_CCD"/>
</dbReference>
<feature type="compositionally biased region" description="Polar residues" evidence="11">
    <location>
        <begin position="806"/>
        <end position="823"/>
    </location>
</feature>
<feature type="compositionally biased region" description="Polar residues" evidence="11">
    <location>
        <begin position="1"/>
        <end position="15"/>
    </location>
</feature>
<feature type="compositionally biased region" description="Polar residues" evidence="11">
    <location>
        <begin position="1447"/>
        <end position="1464"/>
    </location>
</feature>
<evidence type="ECO:0000256" key="7">
    <source>
        <dbReference type="ARBA" id="ARBA00023006"/>
    </source>
</evidence>
<feature type="compositionally biased region" description="Polar residues" evidence="11">
    <location>
        <begin position="784"/>
        <end position="799"/>
    </location>
</feature>
<feature type="compositionally biased region" description="Acidic residues" evidence="11">
    <location>
        <begin position="384"/>
        <end position="394"/>
    </location>
</feature>
<evidence type="ECO:0000259" key="13">
    <source>
        <dbReference type="Pfam" id="PF12932"/>
    </source>
</evidence>
<dbReference type="GO" id="GO:0007030">
    <property type="term" value="P:Golgi organization"/>
    <property type="evidence" value="ECO:0007669"/>
    <property type="project" value="TreeGrafter"/>
</dbReference>
<feature type="region of interest" description="Disordered" evidence="11">
    <location>
        <begin position="1387"/>
        <end position="1747"/>
    </location>
</feature>
<dbReference type="Pfam" id="PF12931">
    <property type="entry name" value="TPR_Sec16"/>
    <property type="match status" value="1"/>
</dbReference>
<keyword evidence="8 10" id="KW-0472">Membrane</keyword>
<evidence type="ECO:0000256" key="4">
    <source>
        <dbReference type="ARBA" id="ARBA00022824"/>
    </source>
</evidence>
<feature type="region of interest" description="Disordered" evidence="11">
    <location>
        <begin position="1"/>
        <end position="42"/>
    </location>
</feature>
<feature type="compositionally biased region" description="Pro residues" evidence="11">
    <location>
        <begin position="589"/>
        <end position="613"/>
    </location>
</feature>
<dbReference type="GO" id="GO:0015031">
    <property type="term" value="P:protein transport"/>
    <property type="evidence" value="ECO:0007669"/>
    <property type="project" value="UniProtKB-KW"/>
</dbReference>
<feature type="compositionally biased region" description="Low complexity" evidence="11">
    <location>
        <begin position="528"/>
        <end position="551"/>
    </location>
</feature>
<accession>A0A1Y6LXT9</accession>
<evidence type="ECO:0000256" key="3">
    <source>
        <dbReference type="ARBA" id="ARBA00022448"/>
    </source>
</evidence>
<feature type="compositionally biased region" description="Polar residues" evidence="11">
    <location>
        <begin position="453"/>
        <end position="476"/>
    </location>
</feature>
<feature type="compositionally biased region" description="Low complexity" evidence="11">
    <location>
        <begin position="1607"/>
        <end position="1629"/>
    </location>
</feature>
<dbReference type="GO" id="GO:0070973">
    <property type="term" value="P:protein localization to endoplasmic reticulum exit site"/>
    <property type="evidence" value="ECO:0007669"/>
    <property type="project" value="TreeGrafter"/>
</dbReference>
<evidence type="ECO:0000256" key="10">
    <source>
        <dbReference type="RuleBase" id="RU364101"/>
    </source>
</evidence>
<feature type="domain" description="Sec16 Sec23-binding" evidence="12">
    <location>
        <begin position="1043"/>
        <end position="1345"/>
    </location>
</feature>
<feature type="region of interest" description="Disordered" evidence="11">
    <location>
        <begin position="1760"/>
        <end position="1893"/>
    </location>
</feature>
<evidence type="ECO:0000256" key="6">
    <source>
        <dbReference type="ARBA" id="ARBA00022927"/>
    </source>
</evidence>
<evidence type="ECO:0000259" key="12">
    <source>
        <dbReference type="Pfam" id="PF12931"/>
    </source>
</evidence>
<dbReference type="GO" id="GO:0016192">
    <property type="term" value="P:vesicle-mediated transport"/>
    <property type="evidence" value="ECO:0007669"/>
    <property type="project" value="UniProtKB-KW"/>
</dbReference>
<feature type="compositionally biased region" description="Polar residues" evidence="11">
    <location>
        <begin position="517"/>
        <end position="527"/>
    </location>
</feature>
<dbReference type="GO" id="GO:0006914">
    <property type="term" value="P:autophagy"/>
    <property type="evidence" value="ECO:0007669"/>
    <property type="project" value="UniProtKB-KW"/>
</dbReference>
<feature type="compositionally biased region" description="Low complexity" evidence="11">
    <location>
        <begin position="1416"/>
        <end position="1436"/>
    </location>
</feature>
<dbReference type="Pfam" id="PF12932">
    <property type="entry name" value="Sec16"/>
    <property type="match status" value="1"/>
</dbReference>
<dbReference type="PANTHER" id="PTHR13402">
    <property type="entry name" value="RGPR-RELATED"/>
    <property type="match status" value="1"/>
</dbReference>
<feature type="compositionally biased region" description="Basic and acidic residues" evidence="11">
    <location>
        <begin position="128"/>
        <end position="139"/>
    </location>
</feature>
<reference evidence="14 15" key="1">
    <citation type="submission" date="2016-10" db="EMBL/GenBank/DDBJ databases">
        <authorList>
            <person name="Varghese N."/>
        </authorList>
    </citation>
    <scope>NUCLEOTIDE SEQUENCE [LARGE SCALE GENOMIC DNA]</scope>
</reference>
<feature type="compositionally biased region" description="Polar residues" evidence="11">
    <location>
        <begin position="244"/>
        <end position="257"/>
    </location>
</feature>
<evidence type="ECO:0000256" key="2">
    <source>
        <dbReference type="ARBA" id="ARBA00005927"/>
    </source>
</evidence>
<feature type="region of interest" description="Disordered" evidence="11">
    <location>
        <begin position="186"/>
        <end position="291"/>
    </location>
</feature>
<feature type="compositionally biased region" description="Basic and acidic residues" evidence="11">
    <location>
        <begin position="1679"/>
        <end position="1688"/>
    </location>
</feature>
<dbReference type="Gene3D" id="1.25.40.1030">
    <property type="match status" value="1"/>
</dbReference>
<evidence type="ECO:0000313" key="14">
    <source>
        <dbReference type="EMBL" id="SMY28238.1"/>
    </source>
</evidence>
<dbReference type="InterPro" id="IPR024298">
    <property type="entry name" value="Sec16_Sec23-bd"/>
</dbReference>
<comment type="similarity">
    <text evidence="2 10">Belongs to the SEC16 family.</text>
</comment>
<feature type="compositionally biased region" description="Polar residues" evidence="11">
    <location>
        <begin position="579"/>
        <end position="588"/>
    </location>
</feature>
<keyword evidence="4 10" id="KW-0256">Endoplasmic reticulum</keyword>
<comment type="subcellular location">
    <subcellularLocation>
        <location evidence="1">Endoplasmic reticulum membrane</location>
        <topology evidence="1">Peripheral membrane protein</topology>
        <orientation evidence="1">Cytoplasmic side</orientation>
    </subcellularLocation>
</comment>
<evidence type="ECO:0000256" key="1">
    <source>
        <dbReference type="ARBA" id="ARBA00004397"/>
    </source>
</evidence>
<name>A0A1Y6LXT9_ZYMTR</name>
<feature type="region of interest" description="Disordered" evidence="11">
    <location>
        <begin position="86"/>
        <end position="174"/>
    </location>
</feature>
<feature type="compositionally biased region" description="Pro residues" evidence="11">
    <location>
        <begin position="646"/>
        <end position="661"/>
    </location>
</feature>
<feature type="domain" description="Sec16 central conserved" evidence="13">
    <location>
        <begin position="871"/>
        <end position="992"/>
    </location>
</feature>
<proteinExistence type="inferred from homology"/>
<feature type="compositionally biased region" description="Polar residues" evidence="11">
    <location>
        <begin position="615"/>
        <end position="627"/>
    </location>
</feature>
<sequence>MDNNHMSTSTHTSWNPAFRPDSHAHLPTDTQSASDETRDDVEIVEHDVVPDEEVVERIPAEDSIAATQEIEQHVEAAAPEDVAAISEVSADVQGPVSQPESTSEQLADAEQLPQDEEAAIFQPEDTAQEQKIELEEKMPDSPIVAEPSAADLTDPTTSIPTEEDQTVETEQQGANYDYQGEVTQLEEAVDEAPSAPLLEDEELSPTVVEDMEVPPSMRVVSGQSSQDFDDTSAFGQPLPKAATEASSLDRSFTTNFTDLPAQESESVEEQKDEISTNDEWPAIGDDRTFGELLGSDVPAEIVQQNHPEEDDGWGATADDDAFGEILGAERSDVPLEEPAAAPVIETNASENEPEEDLAAMWQAALDDDELLEEPNDLDPSSFFGDDDDGFLEDEILAPAPPVPAVAAAKNPYTPVHSAPQTPQLNQNQFQGQFGHKSARSGGTPMTGLYDVYNHSSIPEQQQAPQRPSAQTAQSFADRSKGGYQSPYDLPMDVVKQPRQRPRQSLPNQPAPVPPPRSTSMSSQPGNSATPPVAGQAAVPAPPSSVNGAVAAKTVPRSASGFFEDLPMAPKPRTRPSGAYTPQLQSASTPGPPQMPPQQLPPQQLPRGQMPPPSRMASSTAPPMSAQQPVYGGFSQPERLPLLPDQPAVPGPGLMQPPPAPPQNQRYSPSLSATAQAQSRFSPAPPPSGAPSTSRYSPAPNAQAAAQANKYSAAPVPVTHAPPAPQQQHPFAPRTSSPLAYQTDKPHPSLPNEFQRNTYSRPSSPPTANALRSPINMSPERPASFNYSPIHSQTPATSGMGTPPRPKTQSPSTAMKSAKYSMTPNERPASTAAAPTTRAVTLSHRRQFSRDLAFVEPSDERSQDPLQRWKGHPIFKWGNSGVIVSSFPQQTPFYAAGHGIPSIKCTPGEVTVQAATTFMPMDDRNAKFPGPLSARAKGRKKDVMAWMSGKIEDLERNAELVRLDFQMDNDLKRRIEEKLVLWKIVRVFVENDGSLEGSPKIAEAVRPILLPNLADMAQAMDLQSPAGNSGVQADPIDKSVVVQLRQALLEGHREQAVWLAEEKKLWGHAMLIASTMGPETWKQIIQSFVRSQVKTVGNDGRSLAALYQVFAGNAEECVDELVPPSARAGFQMVSKSDGTVSGNPLDGLDHWRETLSLIAGNRTANDVQSLLALGKLLGGYGRAEAAHTCYMFARQVAKHTGADDPEVNFVLLGADHTSKTESYANDLDAIILTEIFEWASSLSAPSNTVVYIPHLQSFKLIHAGELAGSGLKNKAQQYCDHITSAYTSTSRPSQYYHPTFTQSVTDLSAFLSQTPQSGPQGLISKAAMNKVSSGAASWFTKFVSGDDDKDSAGAGAVGGNSDAMNGPFSRVAGGSPIVSRQASTTDLYNNYNPMSGSGLQSPSAPALPMASQPYQLSAAPSKYAPSSSGSSRYAPGGMSSMAADSHSRPASTRSARSYTPVQPGTQPLGVPRPANSRAVSDYAAVYNSDSRRGSGQHGNPGTSYEPMPQQPVDAGPYGYHPSNVAEEPAAEAEAELQETKQQDVEEEDAFARPANLHLGGDDVVEDAEGGGGYAPPSYGYQPSASNSPYNPENTSSGYEPPSTGGGYEPPSSASGYEPPSSSGGYEPPSSTGGYEPPSYQPYNPDQDEEEPPKPKKSMLDDDEDDTEELARRAAAMQKAAADRAADEAFRAAAEADAARDNKGSSSKDSLGGGGGEKKGWFGGWFKKDPNASGAQSPGPIRAKLGEENSFVYDETLKKWVDKKAKKDGSTPESAAATPPPPRGPPSRAASGMAGPPMGFSAPPSRNVSGQVGSIAGSGPPSRVGTPAEGGMGMAMPPAVAALNGLGGGPPSRPASSMSNASSLDDLLGGPPGRKVGGTVKAKKKGGRYVDVMAK</sequence>
<evidence type="ECO:0000256" key="5">
    <source>
        <dbReference type="ARBA" id="ARBA00022892"/>
    </source>
</evidence>
<gene>
    <name evidence="14" type="ORF">ZT1A5_G9683</name>
</gene>
<feature type="compositionally biased region" description="Polar residues" evidence="11">
    <location>
        <begin position="663"/>
        <end position="677"/>
    </location>
</feature>
<dbReference type="GO" id="GO:0070971">
    <property type="term" value="C:endoplasmic reticulum exit site"/>
    <property type="evidence" value="ECO:0007669"/>
    <property type="project" value="TreeGrafter"/>
</dbReference>
<evidence type="ECO:0000256" key="11">
    <source>
        <dbReference type="SAM" id="MobiDB-lite"/>
    </source>
</evidence>
<feature type="compositionally biased region" description="Polar residues" evidence="11">
    <location>
        <begin position="1585"/>
        <end position="1596"/>
    </location>
</feature>
<dbReference type="PANTHER" id="PTHR13402:SF6">
    <property type="entry name" value="SECRETORY 16, ISOFORM I"/>
    <property type="match status" value="1"/>
</dbReference>
<keyword evidence="5 10" id="KW-0931">ER-Golgi transport</keyword>
<dbReference type="CDD" id="cd09233">
    <property type="entry name" value="ACE1-Sec16-like"/>
    <property type="match status" value="1"/>
</dbReference>
<feature type="region of interest" description="Disordered" evidence="11">
    <location>
        <begin position="411"/>
        <end position="843"/>
    </location>
</feature>
<comment type="function">
    <text evidence="9 10">Involved in the initiation of assembly of the COPII coat required for the formation of transport vesicles from the endoplasmic reticulum (ER) and the selection of cargo molecules. Also involved in autophagy.</text>
</comment>
<organism evidence="14 15">
    <name type="scientific">Zymoseptoria tritici ST99CH_1A5</name>
    <dbReference type="NCBI Taxonomy" id="1276529"/>
    <lineage>
        <taxon>Eukaryota</taxon>
        <taxon>Fungi</taxon>
        <taxon>Dikarya</taxon>
        <taxon>Ascomycota</taxon>
        <taxon>Pezizomycotina</taxon>
        <taxon>Dothideomycetes</taxon>
        <taxon>Dothideomycetidae</taxon>
        <taxon>Mycosphaerellales</taxon>
        <taxon>Mycosphaerellaceae</taxon>
        <taxon>Zymoseptoria</taxon>
    </lineage>
</organism>
<keyword evidence="6 10" id="KW-0653">Protein transport</keyword>
<evidence type="ECO:0000256" key="8">
    <source>
        <dbReference type="ARBA" id="ARBA00023136"/>
    </source>
</evidence>
<dbReference type="GO" id="GO:0005789">
    <property type="term" value="C:endoplasmic reticulum membrane"/>
    <property type="evidence" value="ECO:0007669"/>
    <property type="project" value="UniProtKB-SubCell"/>
</dbReference>